<dbReference type="EMBL" id="KZ819662">
    <property type="protein sequence ID" value="PWN30596.1"/>
    <property type="molecule type" value="Genomic_DNA"/>
</dbReference>
<keyword evidence="3" id="KW-0813">Transport</keyword>
<feature type="compositionally biased region" description="Low complexity" evidence="8">
    <location>
        <begin position="465"/>
        <end position="484"/>
    </location>
</feature>
<proteinExistence type="inferred from homology"/>
<accession>A0A316UZ94</accession>
<dbReference type="Gene3D" id="1.50.40.10">
    <property type="entry name" value="Mitochondrial carrier domain"/>
    <property type="match status" value="1"/>
</dbReference>
<dbReference type="InterPro" id="IPR023395">
    <property type="entry name" value="MCP_dom_sf"/>
</dbReference>
<name>A0A316UZ94_9BASI</name>
<feature type="region of interest" description="Disordered" evidence="8">
    <location>
        <begin position="1"/>
        <end position="69"/>
    </location>
</feature>
<feature type="compositionally biased region" description="Basic and acidic residues" evidence="8">
    <location>
        <begin position="206"/>
        <end position="218"/>
    </location>
</feature>
<evidence type="ECO:0000256" key="7">
    <source>
        <dbReference type="ARBA" id="ARBA00023136"/>
    </source>
</evidence>
<feature type="compositionally biased region" description="Acidic residues" evidence="8">
    <location>
        <begin position="154"/>
        <end position="166"/>
    </location>
</feature>
<dbReference type="PANTHER" id="PTHR45618">
    <property type="entry name" value="MITOCHONDRIAL DICARBOXYLATE CARRIER-RELATED"/>
    <property type="match status" value="1"/>
</dbReference>
<keyword evidence="7" id="KW-0472">Membrane</keyword>
<protein>
    <submittedName>
        <fullName evidence="9">Mitochondrial carrier</fullName>
    </submittedName>
</protein>
<reference evidence="9 10" key="1">
    <citation type="journal article" date="2018" name="Mol. Biol. Evol.">
        <title>Broad Genomic Sampling Reveals a Smut Pathogenic Ancestry of the Fungal Clade Ustilaginomycotina.</title>
        <authorList>
            <person name="Kijpornyongpan T."/>
            <person name="Mondo S.J."/>
            <person name="Barry K."/>
            <person name="Sandor L."/>
            <person name="Lee J."/>
            <person name="Lipzen A."/>
            <person name="Pangilinan J."/>
            <person name="LaButti K."/>
            <person name="Hainaut M."/>
            <person name="Henrissat B."/>
            <person name="Grigoriev I.V."/>
            <person name="Spatafora J.W."/>
            <person name="Aime M.C."/>
        </authorList>
    </citation>
    <scope>NUCLEOTIDE SEQUENCE [LARGE SCALE GENOMIC DNA]</scope>
    <source>
        <strain evidence="9 10">MCA 5214</strain>
    </source>
</reference>
<evidence type="ECO:0000256" key="5">
    <source>
        <dbReference type="ARBA" id="ARBA00022737"/>
    </source>
</evidence>
<feature type="region of interest" description="Disordered" evidence="8">
    <location>
        <begin position="537"/>
        <end position="585"/>
    </location>
</feature>
<feature type="region of interest" description="Disordered" evidence="8">
    <location>
        <begin position="141"/>
        <end position="252"/>
    </location>
</feature>
<dbReference type="Pfam" id="PF00153">
    <property type="entry name" value="Mito_carr"/>
    <property type="match status" value="1"/>
</dbReference>
<dbReference type="AlphaFoldDB" id="A0A316UZ94"/>
<dbReference type="STRING" id="1569628.A0A316UZ94"/>
<sequence>MSGSPGQGPHPLRPYYQPHDEPHIYSSSSSSRGPSGAASSSASSAAHTTSSSPSATVTIPRRPNRYVNDNDDTLSAAQFGSSISDMTKAGLLGLLLQYSSTCVAMPFEVAKLLLQVQWVPKDEVWNSFVASIAQDLPQPALKRAPGSRLRQQESEEDEEDEEDLDMAPEAQEWRREPRYHDDEDGEDSDLSGDDEDELSSPSDAEAYFRDASSADKPRPASSLSRKEPRRRPAKDASGYLVRRSVRDGAESGSRPEFVMPVVVRGGVWEMMKSVVRGKEGWPGLWKGAFTSFIYDLLASGIQPVVSATLSPLIPMSLSTLPLPYVPHPKRTLALLVSSHVVTHLLLSPLDLVRTRLIVQSTLPRHRKYTGPWDALKKISAEEGGWKSMFLHPNLLAPALLDLTLRPLLSFSSPLLIERWLHLDAMTSPVSHAFAELCVDTASLLFSLPIETVRRRLQIQRRKAEGGANTIKAAAATAPSTPPRGNAKGKSPATATGTGNTGTLKGLRTCVETRPKPYVGVVEAIYRILTEETAYLSTTAGAKEDSKQKDKTHHSRHQRTETEDSAFAPGPGEDPATPQRPGLHPMMGRSVILAPQQPTYATLGGLRSLYRGFTMAAGANLVVFLLTVVTGERVQTTGSGGVGVGGAGGGLWAEI</sequence>
<evidence type="ECO:0000313" key="10">
    <source>
        <dbReference type="Proteomes" id="UP000245884"/>
    </source>
</evidence>
<dbReference type="SUPFAM" id="SSF103506">
    <property type="entry name" value="Mitochondrial carrier"/>
    <property type="match status" value="1"/>
</dbReference>
<organism evidence="9 10">
    <name type="scientific">Jaminaea rosea</name>
    <dbReference type="NCBI Taxonomy" id="1569628"/>
    <lineage>
        <taxon>Eukaryota</taxon>
        <taxon>Fungi</taxon>
        <taxon>Dikarya</taxon>
        <taxon>Basidiomycota</taxon>
        <taxon>Ustilaginomycotina</taxon>
        <taxon>Exobasidiomycetes</taxon>
        <taxon>Microstromatales</taxon>
        <taxon>Microstromatales incertae sedis</taxon>
        <taxon>Jaminaea</taxon>
    </lineage>
</organism>
<feature type="compositionally biased region" description="Low complexity" evidence="8">
    <location>
        <begin position="26"/>
        <end position="55"/>
    </location>
</feature>
<dbReference type="Proteomes" id="UP000245884">
    <property type="component" value="Unassembled WGS sequence"/>
</dbReference>
<gene>
    <name evidence="9" type="ORF">BDZ90DRAFT_257672</name>
</gene>
<evidence type="ECO:0000256" key="3">
    <source>
        <dbReference type="ARBA" id="ARBA00022448"/>
    </source>
</evidence>
<feature type="compositionally biased region" description="Low complexity" evidence="8">
    <location>
        <begin position="492"/>
        <end position="507"/>
    </location>
</feature>
<evidence type="ECO:0000256" key="6">
    <source>
        <dbReference type="ARBA" id="ARBA00022989"/>
    </source>
</evidence>
<dbReference type="RefSeq" id="XP_025365208.1">
    <property type="nucleotide sequence ID" value="XM_025507978.1"/>
</dbReference>
<feature type="compositionally biased region" description="Basic and acidic residues" evidence="8">
    <location>
        <begin position="171"/>
        <end position="181"/>
    </location>
</feature>
<keyword evidence="10" id="KW-1185">Reference proteome</keyword>
<dbReference type="InterPro" id="IPR018108">
    <property type="entry name" value="MCP_transmembrane"/>
</dbReference>
<dbReference type="GeneID" id="37029801"/>
<keyword evidence="4" id="KW-0812">Transmembrane</keyword>
<feature type="region of interest" description="Disordered" evidence="8">
    <location>
        <begin position="461"/>
        <end position="507"/>
    </location>
</feature>
<evidence type="ECO:0000313" key="9">
    <source>
        <dbReference type="EMBL" id="PWN30596.1"/>
    </source>
</evidence>
<evidence type="ECO:0000256" key="8">
    <source>
        <dbReference type="SAM" id="MobiDB-lite"/>
    </source>
</evidence>
<evidence type="ECO:0000256" key="2">
    <source>
        <dbReference type="ARBA" id="ARBA00006375"/>
    </source>
</evidence>
<feature type="compositionally biased region" description="Acidic residues" evidence="8">
    <location>
        <begin position="182"/>
        <end position="198"/>
    </location>
</feature>
<comment type="subcellular location">
    <subcellularLocation>
        <location evidence="1">Membrane</location>
        <topology evidence="1">Multi-pass membrane protein</topology>
    </subcellularLocation>
</comment>
<dbReference type="InterPro" id="IPR050391">
    <property type="entry name" value="Mito_Metabolite_Transporter"/>
</dbReference>
<dbReference type="GO" id="GO:0016020">
    <property type="term" value="C:membrane"/>
    <property type="evidence" value="ECO:0007669"/>
    <property type="project" value="UniProtKB-SubCell"/>
</dbReference>
<evidence type="ECO:0000256" key="1">
    <source>
        <dbReference type="ARBA" id="ARBA00004141"/>
    </source>
</evidence>
<keyword evidence="5" id="KW-0677">Repeat</keyword>
<keyword evidence="6" id="KW-1133">Transmembrane helix</keyword>
<dbReference type="OrthoDB" id="77989at2759"/>
<evidence type="ECO:0000256" key="4">
    <source>
        <dbReference type="ARBA" id="ARBA00022692"/>
    </source>
</evidence>
<comment type="similarity">
    <text evidence="2">Belongs to the mitochondrial carrier (TC 2.A.29) family.</text>
</comment>